<dbReference type="EMBL" id="CAAKMV010000196">
    <property type="protein sequence ID" value="VIO64225.1"/>
    <property type="molecule type" value="Genomic_DNA"/>
</dbReference>
<organism evidence="2">
    <name type="scientific">Gibberella zeae</name>
    <name type="common">Wheat head blight fungus</name>
    <name type="synonym">Fusarium graminearum</name>
    <dbReference type="NCBI Taxonomy" id="5518"/>
    <lineage>
        <taxon>Eukaryota</taxon>
        <taxon>Fungi</taxon>
        <taxon>Dikarya</taxon>
        <taxon>Ascomycota</taxon>
        <taxon>Pezizomycotina</taxon>
        <taxon>Sordariomycetes</taxon>
        <taxon>Hypocreomycetidae</taxon>
        <taxon>Hypocreales</taxon>
        <taxon>Nectriaceae</taxon>
        <taxon>Fusarium</taxon>
    </lineage>
</organism>
<gene>
    <name evidence="2" type="ORF">FUG_LOCUS562370</name>
</gene>
<reference evidence="2" key="1">
    <citation type="submission" date="2019-04" db="EMBL/GenBank/DDBJ databases">
        <authorList>
            <person name="Melise S."/>
            <person name="Noan J."/>
            <person name="Okalmin O."/>
        </authorList>
    </citation>
    <scope>NUCLEOTIDE SEQUENCE</scope>
    <source>
        <strain evidence="2">FN9</strain>
    </source>
</reference>
<protein>
    <submittedName>
        <fullName evidence="2">Uncharacterized protein</fullName>
    </submittedName>
</protein>
<sequence length="303" mass="33732">MTRKYIPIQDIPRRGAPPPNTFVAGGSKSPKMKDIRLSSNGTSPSPDLEIGMQTRSRKRAAHASADEGPARQRRHRPFDPEPLVLLIFDQEANLSKAETLVTDIESMDSDNDSGSEPRTMRTRFSARLNPGPEPLNGSTPRDERASEAPVDGDDQDQSAATLESHNTTEAPKTVATLPKTTGQGAPAQGRTSSPNDHTTVEQKRKTLKERIKNQLLASKRLRDERGELWKKMDQLEQRIHGHQEMISGDNGNSEMVQLRMELCDELRFKLSSMHDDLGKNRLELDESTLKVDQLLKEKVALVG</sequence>
<accession>A0A4E9ELT3</accession>
<dbReference type="AlphaFoldDB" id="A0A4E9ELT3"/>
<name>A0A4E9ELT3_GIBZA</name>
<feature type="region of interest" description="Disordered" evidence="1">
    <location>
        <begin position="1"/>
        <end position="78"/>
    </location>
</feature>
<evidence type="ECO:0000256" key="1">
    <source>
        <dbReference type="SAM" id="MobiDB-lite"/>
    </source>
</evidence>
<feature type="compositionally biased region" description="Polar residues" evidence="1">
    <location>
        <begin position="157"/>
        <end position="170"/>
    </location>
</feature>
<feature type="region of interest" description="Disordered" evidence="1">
    <location>
        <begin position="99"/>
        <end position="204"/>
    </location>
</feature>
<feature type="compositionally biased region" description="Polar residues" evidence="1">
    <location>
        <begin position="178"/>
        <end position="197"/>
    </location>
</feature>
<evidence type="ECO:0000313" key="2">
    <source>
        <dbReference type="EMBL" id="VIO64225.1"/>
    </source>
</evidence>
<proteinExistence type="predicted"/>